<dbReference type="Pfam" id="PF20237">
    <property type="entry name" value="DUF6594"/>
    <property type="match status" value="1"/>
</dbReference>
<comment type="caution">
    <text evidence="3">The sequence shown here is derived from an EMBL/GenBank/DDBJ whole genome shotgun (WGS) entry which is preliminary data.</text>
</comment>
<keyword evidence="1" id="KW-0472">Membrane</keyword>
<organism evidence="3 4">
    <name type="scientific">Anthostomella pinea</name>
    <dbReference type="NCBI Taxonomy" id="933095"/>
    <lineage>
        <taxon>Eukaryota</taxon>
        <taxon>Fungi</taxon>
        <taxon>Dikarya</taxon>
        <taxon>Ascomycota</taxon>
        <taxon>Pezizomycotina</taxon>
        <taxon>Sordariomycetes</taxon>
        <taxon>Xylariomycetidae</taxon>
        <taxon>Xylariales</taxon>
        <taxon>Xylariaceae</taxon>
        <taxon>Anthostomella</taxon>
    </lineage>
</organism>
<dbReference type="PANTHER" id="PTHR34502:SF3">
    <property type="entry name" value="DUF6594 DOMAIN-CONTAINING PROTEIN"/>
    <property type="match status" value="1"/>
</dbReference>
<keyword evidence="1" id="KW-0812">Transmembrane</keyword>
<evidence type="ECO:0000256" key="1">
    <source>
        <dbReference type="SAM" id="Phobius"/>
    </source>
</evidence>
<gene>
    <name evidence="3" type="ORF">KHLLAP_LOCUS4579</name>
</gene>
<proteinExistence type="predicted"/>
<evidence type="ECO:0000259" key="2">
    <source>
        <dbReference type="Pfam" id="PF20237"/>
    </source>
</evidence>
<dbReference type="Proteomes" id="UP001295740">
    <property type="component" value="Unassembled WGS sequence"/>
</dbReference>
<evidence type="ECO:0000313" key="4">
    <source>
        <dbReference type="Proteomes" id="UP001295740"/>
    </source>
</evidence>
<dbReference type="InterPro" id="IPR046529">
    <property type="entry name" value="DUF6594"/>
</dbReference>
<dbReference type="EMBL" id="CAUWAG010000006">
    <property type="protein sequence ID" value="CAJ2504111.1"/>
    <property type="molecule type" value="Genomic_DNA"/>
</dbReference>
<dbReference type="PANTHER" id="PTHR34502">
    <property type="entry name" value="DUF6594 DOMAIN-CONTAINING PROTEIN-RELATED"/>
    <property type="match status" value="1"/>
</dbReference>
<feature type="transmembrane region" description="Helical" evidence="1">
    <location>
        <begin position="178"/>
        <end position="198"/>
    </location>
</feature>
<reference evidence="3" key="1">
    <citation type="submission" date="2023-10" db="EMBL/GenBank/DDBJ databases">
        <authorList>
            <person name="Hackl T."/>
        </authorList>
    </citation>
    <scope>NUCLEOTIDE SEQUENCE</scope>
</reference>
<feature type="domain" description="DUF6594" evidence="2">
    <location>
        <begin position="9"/>
        <end position="253"/>
    </location>
</feature>
<keyword evidence="4" id="KW-1185">Reference proteome</keyword>
<feature type="transmembrane region" description="Helical" evidence="1">
    <location>
        <begin position="210"/>
        <end position="230"/>
    </location>
</feature>
<protein>
    <submittedName>
        <fullName evidence="3">Uu.00g115050.m01.CDS01</fullName>
    </submittedName>
</protein>
<accession>A0AAI8YGQ4</accession>
<evidence type="ECO:0000313" key="3">
    <source>
        <dbReference type="EMBL" id="CAJ2504111.1"/>
    </source>
</evidence>
<dbReference type="AlphaFoldDB" id="A0AAI8YGQ4"/>
<name>A0AAI8YGQ4_9PEZI</name>
<sequence>MLRDQCGLIFLQFRYLHNRLLLHRQDELRVLEQQLDELDRVADPSHKCLRSREYDDKHSGQRSVLFDDIEKKSTSYANLVGVLQNFAAIQLPTKGDLRSFYYFFCNENPLVDPEVFYRHREDLMTLKPQGDTTWIDHWLMSILNNQAIKPLREGICDTLRHGDAQHGIVYHDPTKVGFIKATVMFLVLLVLLTAPIYPLYQLGKQETTPLVLAETILTQFASSLLFAVFLKLFTTAKRHEPFTASVTYMAIWVVFMSQSQ</sequence>
<keyword evidence="1" id="KW-1133">Transmembrane helix</keyword>